<evidence type="ECO:0000256" key="3">
    <source>
        <dbReference type="ARBA" id="ARBA00022679"/>
    </source>
</evidence>
<dbReference type="InterPro" id="IPR034733">
    <property type="entry name" value="AcCoA_carboxyl_beta"/>
</dbReference>
<keyword evidence="6" id="KW-0863">Zinc-finger</keyword>
<feature type="region of interest" description="Disordered" evidence="12">
    <location>
        <begin position="287"/>
        <end position="336"/>
    </location>
</feature>
<dbReference type="Pfam" id="PF01039">
    <property type="entry name" value="Carboxyl_trans"/>
    <property type="match status" value="1"/>
</dbReference>
<evidence type="ECO:0000256" key="10">
    <source>
        <dbReference type="ARBA" id="ARBA00023098"/>
    </source>
</evidence>
<dbReference type="AlphaFoldDB" id="A0A381TZM2"/>
<evidence type="ECO:0000313" key="14">
    <source>
        <dbReference type="EMBL" id="SVA20921.1"/>
    </source>
</evidence>
<sequence>MPWFKRRRKPIESRVGRASRVPEGLWVKCPACAQILYKKNLVANLSVCAKCGFHFRLSAVDRLESLFDDGWVEHDKSLASTDPLKFEDTKPYGARLEAGMASTGLRDAIIVASGQVDGYPAVIAAMEYGFIGGSMGIVMGEKITRAIERALNNLLPIVIVSCSGGARMMEGTLSLMQMAKISAALARLDRARLPYISVLTDPTTGGVTASFAMLGDLNIAEPKALIGFAGPRVIEQTIRQKLPEGFQRSEFLQEHGMLDAVVDRRELKKTLSRALRFMGANRTVVDTTSQETTALEKGLDESVDTEPDTGPAELSVPGPRKETDSGTNRPNATKKP</sequence>
<evidence type="ECO:0000256" key="5">
    <source>
        <dbReference type="ARBA" id="ARBA00022741"/>
    </source>
</evidence>
<feature type="compositionally biased region" description="Polar residues" evidence="12">
    <location>
        <begin position="325"/>
        <end position="336"/>
    </location>
</feature>
<keyword evidence="11" id="KW-0275">Fatty acid biosynthesis</keyword>
<dbReference type="PANTHER" id="PTHR42995">
    <property type="entry name" value="ACETYL-COENZYME A CARBOXYLASE CARBOXYL TRANSFERASE SUBUNIT BETA, CHLOROPLASTIC"/>
    <property type="match status" value="1"/>
</dbReference>
<gene>
    <name evidence="14" type="ORF">METZ01_LOCUS73775</name>
</gene>
<dbReference type="GO" id="GO:0006633">
    <property type="term" value="P:fatty acid biosynthetic process"/>
    <property type="evidence" value="ECO:0007669"/>
    <property type="project" value="UniProtKB-KW"/>
</dbReference>
<name>A0A381TZM2_9ZZZZ</name>
<keyword evidence="10" id="KW-0443">Lipid metabolism</keyword>
<keyword evidence="8" id="KW-0862">Zinc</keyword>
<dbReference type="HAMAP" id="MF_01395">
    <property type="entry name" value="AcetylCoA_CT_beta"/>
    <property type="match status" value="1"/>
</dbReference>
<comment type="subcellular location">
    <subcellularLocation>
        <location evidence="1">Cytoplasm</location>
    </subcellularLocation>
</comment>
<dbReference type="Pfam" id="PF17848">
    <property type="entry name" value="Zn_ribbon_ACC"/>
    <property type="match status" value="1"/>
</dbReference>
<keyword evidence="4" id="KW-0479">Metal-binding</keyword>
<accession>A0A381TZM2</accession>
<dbReference type="GO" id="GO:0008270">
    <property type="term" value="F:zinc ion binding"/>
    <property type="evidence" value="ECO:0007669"/>
    <property type="project" value="UniProtKB-KW"/>
</dbReference>
<protein>
    <recommendedName>
        <fullName evidence="13">CoA carboxyltransferase N-terminal domain-containing protein</fullName>
    </recommendedName>
</protein>
<evidence type="ECO:0000256" key="8">
    <source>
        <dbReference type="ARBA" id="ARBA00022833"/>
    </source>
</evidence>
<evidence type="ECO:0000256" key="11">
    <source>
        <dbReference type="ARBA" id="ARBA00023160"/>
    </source>
</evidence>
<dbReference type="GO" id="GO:0016740">
    <property type="term" value="F:transferase activity"/>
    <property type="evidence" value="ECO:0007669"/>
    <property type="project" value="UniProtKB-KW"/>
</dbReference>
<dbReference type="InterPro" id="IPR029045">
    <property type="entry name" value="ClpP/crotonase-like_dom_sf"/>
</dbReference>
<dbReference type="PANTHER" id="PTHR42995:SF5">
    <property type="entry name" value="ACETYL-COENZYME A CARBOXYLASE CARBOXYL TRANSFERASE SUBUNIT BETA, CHLOROPLASTIC"/>
    <property type="match status" value="1"/>
</dbReference>
<evidence type="ECO:0000256" key="7">
    <source>
        <dbReference type="ARBA" id="ARBA00022832"/>
    </source>
</evidence>
<feature type="domain" description="CoA carboxyltransferase N-terminal" evidence="13">
    <location>
        <begin position="25"/>
        <end position="293"/>
    </location>
</feature>
<dbReference type="GO" id="GO:0005524">
    <property type="term" value="F:ATP binding"/>
    <property type="evidence" value="ECO:0007669"/>
    <property type="project" value="UniProtKB-KW"/>
</dbReference>
<keyword evidence="5" id="KW-0547">Nucleotide-binding</keyword>
<dbReference type="GO" id="GO:0003989">
    <property type="term" value="F:acetyl-CoA carboxylase activity"/>
    <property type="evidence" value="ECO:0007669"/>
    <property type="project" value="InterPro"/>
</dbReference>
<dbReference type="NCBIfam" id="TIGR00515">
    <property type="entry name" value="accD"/>
    <property type="match status" value="1"/>
</dbReference>
<evidence type="ECO:0000256" key="6">
    <source>
        <dbReference type="ARBA" id="ARBA00022771"/>
    </source>
</evidence>
<dbReference type="EMBL" id="UINC01005373">
    <property type="protein sequence ID" value="SVA20921.1"/>
    <property type="molecule type" value="Genomic_DNA"/>
</dbReference>
<evidence type="ECO:0000256" key="12">
    <source>
        <dbReference type="SAM" id="MobiDB-lite"/>
    </source>
</evidence>
<dbReference type="PROSITE" id="PS50980">
    <property type="entry name" value="COA_CT_NTER"/>
    <property type="match status" value="1"/>
</dbReference>
<dbReference type="InterPro" id="IPR041010">
    <property type="entry name" value="Znf-ACC"/>
</dbReference>
<keyword evidence="9" id="KW-0067">ATP-binding</keyword>
<dbReference type="GO" id="GO:0009317">
    <property type="term" value="C:acetyl-CoA carboxylase complex"/>
    <property type="evidence" value="ECO:0007669"/>
    <property type="project" value="InterPro"/>
</dbReference>
<evidence type="ECO:0000259" key="13">
    <source>
        <dbReference type="PROSITE" id="PS50980"/>
    </source>
</evidence>
<dbReference type="Gene3D" id="3.90.226.10">
    <property type="entry name" value="2-enoyl-CoA Hydratase, Chain A, domain 1"/>
    <property type="match status" value="1"/>
</dbReference>
<dbReference type="InterPro" id="IPR011762">
    <property type="entry name" value="COA_CT_N"/>
</dbReference>
<evidence type="ECO:0000256" key="4">
    <source>
        <dbReference type="ARBA" id="ARBA00022723"/>
    </source>
</evidence>
<dbReference type="PRINTS" id="PR01070">
    <property type="entry name" value="ACCCTRFRASEB"/>
</dbReference>
<dbReference type="InterPro" id="IPR000438">
    <property type="entry name" value="Acetyl_CoA_COase_Trfase_b_su"/>
</dbReference>
<evidence type="ECO:0000256" key="2">
    <source>
        <dbReference type="ARBA" id="ARBA00022516"/>
    </source>
</evidence>
<dbReference type="SUPFAM" id="SSF52096">
    <property type="entry name" value="ClpP/crotonase"/>
    <property type="match status" value="1"/>
</dbReference>
<reference evidence="14" key="1">
    <citation type="submission" date="2018-05" db="EMBL/GenBank/DDBJ databases">
        <authorList>
            <person name="Lanie J.A."/>
            <person name="Ng W.-L."/>
            <person name="Kazmierczak K.M."/>
            <person name="Andrzejewski T.M."/>
            <person name="Davidsen T.M."/>
            <person name="Wayne K.J."/>
            <person name="Tettelin H."/>
            <person name="Glass J.I."/>
            <person name="Rusch D."/>
            <person name="Podicherti R."/>
            <person name="Tsui H.-C.T."/>
            <person name="Winkler M.E."/>
        </authorList>
    </citation>
    <scope>NUCLEOTIDE SEQUENCE</scope>
</reference>
<evidence type="ECO:0000256" key="1">
    <source>
        <dbReference type="ARBA" id="ARBA00004496"/>
    </source>
</evidence>
<dbReference type="GO" id="GO:2001295">
    <property type="term" value="P:malonyl-CoA biosynthetic process"/>
    <property type="evidence" value="ECO:0007669"/>
    <property type="project" value="TreeGrafter"/>
</dbReference>
<keyword evidence="2" id="KW-0444">Lipid biosynthesis</keyword>
<organism evidence="14">
    <name type="scientific">marine metagenome</name>
    <dbReference type="NCBI Taxonomy" id="408172"/>
    <lineage>
        <taxon>unclassified sequences</taxon>
        <taxon>metagenomes</taxon>
        <taxon>ecological metagenomes</taxon>
    </lineage>
</organism>
<keyword evidence="7" id="KW-0276">Fatty acid metabolism</keyword>
<proteinExistence type="inferred from homology"/>
<evidence type="ECO:0000256" key="9">
    <source>
        <dbReference type="ARBA" id="ARBA00022840"/>
    </source>
</evidence>
<keyword evidence="3" id="KW-0808">Transferase</keyword>